<keyword evidence="1" id="KW-0812">Transmembrane</keyword>
<evidence type="ECO:0000313" key="4">
    <source>
        <dbReference type="Proteomes" id="UP000004367"/>
    </source>
</evidence>
<proteinExistence type="predicted"/>
<feature type="transmembrane region" description="Helical" evidence="1">
    <location>
        <begin position="7"/>
        <end position="27"/>
    </location>
</feature>
<reference evidence="3 4" key="1">
    <citation type="submission" date="2012-02" db="EMBL/GenBank/DDBJ databases">
        <title>Whole genome shotgun sequence of Mobilicoccus pelagius NBRC 104925.</title>
        <authorList>
            <person name="Yoshida Y."/>
            <person name="Hosoyama A."/>
            <person name="Tsuchikane K."/>
            <person name="Katsumata H."/>
            <person name="Yamazaki S."/>
            <person name="Fujita N."/>
        </authorList>
    </citation>
    <scope>NUCLEOTIDE SEQUENCE [LARGE SCALE GENOMIC DNA]</scope>
    <source>
        <strain evidence="3 4">NBRC 104925</strain>
    </source>
</reference>
<dbReference type="RefSeq" id="WP_009481624.1">
    <property type="nucleotide sequence ID" value="NZ_BAFE01000027.1"/>
</dbReference>
<comment type="caution">
    <text evidence="3">The sequence shown here is derived from an EMBL/GenBank/DDBJ whole genome shotgun (WGS) entry which is preliminary data.</text>
</comment>
<evidence type="ECO:0000256" key="1">
    <source>
        <dbReference type="SAM" id="Phobius"/>
    </source>
</evidence>
<organism evidence="3 4">
    <name type="scientific">Mobilicoccus pelagius NBRC 104925</name>
    <dbReference type="NCBI Taxonomy" id="1089455"/>
    <lineage>
        <taxon>Bacteria</taxon>
        <taxon>Bacillati</taxon>
        <taxon>Actinomycetota</taxon>
        <taxon>Actinomycetes</taxon>
        <taxon>Micrococcales</taxon>
        <taxon>Dermatophilaceae</taxon>
        <taxon>Mobilicoccus</taxon>
    </lineage>
</organism>
<feature type="transmembrane region" description="Helical" evidence="1">
    <location>
        <begin position="57"/>
        <end position="76"/>
    </location>
</feature>
<dbReference type="Proteomes" id="UP000004367">
    <property type="component" value="Unassembled WGS sequence"/>
</dbReference>
<dbReference type="EMBL" id="BAFE01000027">
    <property type="protein sequence ID" value="GAB47726.1"/>
    <property type="molecule type" value="Genomic_DNA"/>
</dbReference>
<feature type="domain" description="CBU-0592-like" evidence="2">
    <location>
        <begin position="7"/>
        <end position="77"/>
    </location>
</feature>
<dbReference type="OrthoDB" id="5020597at2"/>
<keyword evidence="1" id="KW-1133">Transmembrane helix</keyword>
<dbReference type="NCBIfam" id="NF047864">
    <property type="entry name" value="CBU_0592_membra"/>
    <property type="match status" value="1"/>
</dbReference>
<evidence type="ECO:0000259" key="2">
    <source>
        <dbReference type="Pfam" id="PF26604"/>
    </source>
</evidence>
<evidence type="ECO:0000313" key="3">
    <source>
        <dbReference type="EMBL" id="GAB47726.1"/>
    </source>
</evidence>
<name>H5UPS1_9MICO</name>
<dbReference type="Pfam" id="PF26604">
    <property type="entry name" value="CBU_0592"/>
    <property type="match status" value="1"/>
</dbReference>
<keyword evidence="4" id="KW-1185">Reference proteome</keyword>
<keyword evidence="1" id="KW-0472">Membrane</keyword>
<protein>
    <submittedName>
        <fullName evidence="3">Putative transporter</fullName>
    </submittedName>
</protein>
<sequence>MALSYEIGIAAGILFVIGYALLNFGVLSSTSPLYQTLNLLGALGFTYTAIAPFNPGLFVTEAVWAVVAAYGLWKIWAGPRHDAPETAPGVAPA</sequence>
<dbReference type="STRING" id="1089455.MOPEL_029_00050"/>
<dbReference type="AlphaFoldDB" id="H5UPS1"/>
<gene>
    <name evidence="3" type="ORF">MOPEL_029_00050</name>
</gene>
<accession>H5UPS1</accession>
<dbReference type="InterPro" id="IPR058058">
    <property type="entry name" value="CBU_0592-like"/>
</dbReference>